<protein>
    <submittedName>
        <fullName evidence="8">Murein L,D-transpeptidase</fullName>
    </submittedName>
</protein>
<dbReference type="GO" id="GO:0009252">
    <property type="term" value="P:peptidoglycan biosynthetic process"/>
    <property type="evidence" value="ECO:0007669"/>
    <property type="project" value="UniProtKB-UniPathway"/>
</dbReference>
<evidence type="ECO:0000256" key="3">
    <source>
        <dbReference type="ARBA" id="ARBA00022960"/>
    </source>
</evidence>
<evidence type="ECO:0000256" key="6">
    <source>
        <dbReference type="PROSITE-ProRule" id="PRU01373"/>
    </source>
</evidence>
<dbReference type="PROSITE" id="PS52029">
    <property type="entry name" value="LD_TPASE"/>
    <property type="match status" value="1"/>
</dbReference>
<comment type="pathway">
    <text evidence="1 6">Cell wall biogenesis; peptidoglycan biosynthesis.</text>
</comment>
<evidence type="ECO:0000259" key="7">
    <source>
        <dbReference type="PROSITE" id="PS52029"/>
    </source>
</evidence>
<keyword evidence="2" id="KW-0808">Transferase</keyword>
<comment type="caution">
    <text evidence="8">The sequence shown here is derived from an EMBL/GenBank/DDBJ whole genome shotgun (WGS) entry which is preliminary data.</text>
</comment>
<evidence type="ECO:0000256" key="2">
    <source>
        <dbReference type="ARBA" id="ARBA00022679"/>
    </source>
</evidence>
<dbReference type="Gene3D" id="1.10.101.10">
    <property type="entry name" value="PGBD-like superfamily/PGBD"/>
    <property type="match status" value="1"/>
</dbReference>
<dbReference type="InterPro" id="IPR036365">
    <property type="entry name" value="PGBD-like_sf"/>
</dbReference>
<feature type="active site" description="Nucleophile" evidence="6">
    <location>
        <position position="222"/>
    </location>
</feature>
<evidence type="ECO:0000256" key="1">
    <source>
        <dbReference type="ARBA" id="ARBA00004752"/>
    </source>
</evidence>
<dbReference type="OrthoDB" id="9810670at2"/>
<name>A0A2A3YH27_9MICO</name>
<dbReference type="GO" id="GO:0071555">
    <property type="term" value="P:cell wall organization"/>
    <property type="evidence" value="ECO:0007669"/>
    <property type="project" value="UniProtKB-UniRule"/>
</dbReference>
<evidence type="ECO:0000313" key="8">
    <source>
        <dbReference type="EMBL" id="PCC38578.1"/>
    </source>
</evidence>
<reference evidence="8 9" key="1">
    <citation type="journal article" date="2017" name="Elife">
        <title>Extensive horizontal gene transfer in cheese-associated bacteria.</title>
        <authorList>
            <person name="Bonham K.S."/>
            <person name="Wolfe B.E."/>
            <person name="Dutton R.J."/>
        </authorList>
    </citation>
    <scope>NUCLEOTIDE SEQUENCE [LARGE SCALE GENOMIC DNA]</scope>
    <source>
        <strain evidence="8 9">341_9</strain>
    </source>
</reference>
<dbReference type="PROSITE" id="PS51318">
    <property type="entry name" value="TAT"/>
    <property type="match status" value="1"/>
</dbReference>
<dbReference type="Proteomes" id="UP000218598">
    <property type="component" value="Unassembled WGS sequence"/>
</dbReference>
<dbReference type="UniPathway" id="UPA00219"/>
<sequence>MRTMTRALRHLEVTDRPRPAIAVPSRRAVLLGAGTIGAGMTLGMGPASAAPTLRKDSKGAAVTTLQKDLAGLKYWLGAADGSFGHLTQQAVYALQKVAGLSADGVVGPKTYDAIASGARPSRKITSGVGFEVDLARQIIVATTGGKLSYILNTSTGSGKRYYSGGRWKTAATPTGDFTMYSLYSKGWQSGPLGSLYRPGYYDRGWAIHGSNSIPSSPASHGCCRISVAASDMLWSRKWFVKGRRVLIH</sequence>
<dbReference type="Pfam" id="PF01471">
    <property type="entry name" value="PG_binding_1"/>
    <property type="match status" value="1"/>
</dbReference>
<accession>A0A2A3YH27</accession>
<keyword evidence="4 6" id="KW-0573">Peptidoglycan synthesis</keyword>
<feature type="domain" description="L,D-TPase catalytic" evidence="7">
    <location>
        <begin position="128"/>
        <end position="248"/>
    </location>
</feature>
<organism evidence="8 9">
    <name type="scientific">Brachybacterium alimentarium</name>
    <dbReference type="NCBI Taxonomy" id="47845"/>
    <lineage>
        <taxon>Bacteria</taxon>
        <taxon>Bacillati</taxon>
        <taxon>Actinomycetota</taxon>
        <taxon>Actinomycetes</taxon>
        <taxon>Micrococcales</taxon>
        <taxon>Dermabacteraceae</taxon>
        <taxon>Brachybacterium</taxon>
    </lineage>
</organism>
<dbReference type="GO" id="GO:0016740">
    <property type="term" value="F:transferase activity"/>
    <property type="evidence" value="ECO:0007669"/>
    <property type="project" value="UniProtKB-KW"/>
</dbReference>
<dbReference type="InterPro" id="IPR005490">
    <property type="entry name" value="LD_TPept_cat_dom"/>
</dbReference>
<dbReference type="SUPFAM" id="SSF141523">
    <property type="entry name" value="L,D-transpeptidase catalytic domain-like"/>
    <property type="match status" value="1"/>
</dbReference>
<dbReference type="InterPro" id="IPR036366">
    <property type="entry name" value="PGBDSf"/>
</dbReference>
<keyword evidence="5 6" id="KW-0961">Cell wall biogenesis/degradation</keyword>
<dbReference type="Pfam" id="PF03734">
    <property type="entry name" value="YkuD"/>
    <property type="match status" value="1"/>
</dbReference>
<dbReference type="CDD" id="cd16913">
    <property type="entry name" value="YkuD_like"/>
    <property type="match status" value="1"/>
</dbReference>
<dbReference type="SUPFAM" id="SSF47090">
    <property type="entry name" value="PGBD-like"/>
    <property type="match status" value="1"/>
</dbReference>
<dbReference type="InterPro" id="IPR002477">
    <property type="entry name" value="Peptidoglycan-bd-like"/>
</dbReference>
<keyword evidence="3 6" id="KW-0133">Cell shape</keyword>
<evidence type="ECO:0000256" key="4">
    <source>
        <dbReference type="ARBA" id="ARBA00022984"/>
    </source>
</evidence>
<proteinExistence type="predicted"/>
<dbReference type="InterPro" id="IPR006311">
    <property type="entry name" value="TAT_signal"/>
</dbReference>
<gene>
    <name evidence="8" type="ORF">CIK66_13460</name>
</gene>
<evidence type="ECO:0000256" key="5">
    <source>
        <dbReference type="ARBA" id="ARBA00023316"/>
    </source>
</evidence>
<dbReference type="GO" id="GO:0008360">
    <property type="term" value="P:regulation of cell shape"/>
    <property type="evidence" value="ECO:0007669"/>
    <property type="project" value="UniProtKB-UniRule"/>
</dbReference>
<dbReference type="EMBL" id="NRGR01000021">
    <property type="protein sequence ID" value="PCC38578.1"/>
    <property type="molecule type" value="Genomic_DNA"/>
</dbReference>
<keyword evidence="9" id="KW-1185">Reference proteome</keyword>
<feature type="active site" description="Proton donor/acceptor" evidence="6">
    <location>
        <position position="208"/>
    </location>
</feature>
<dbReference type="Gene3D" id="2.40.440.10">
    <property type="entry name" value="L,D-transpeptidase catalytic domain-like"/>
    <property type="match status" value="1"/>
</dbReference>
<evidence type="ECO:0000313" key="9">
    <source>
        <dbReference type="Proteomes" id="UP000218598"/>
    </source>
</evidence>
<dbReference type="InterPro" id="IPR038063">
    <property type="entry name" value="Transpep_catalytic_dom"/>
</dbReference>
<dbReference type="AlphaFoldDB" id="A0A2A3YH27"/>